<reference evidence="1 2" key="1">
    <citation type="submission" date="2009-04" db="EMBL/GenBank/DDBJ databases">
        <authorList>
            <person name="Reysenbach A.-L."/>
            <person name="Heidelberg J.F."/>
            <person name="Nelson W.C."/>
        </authorList>
    </citation>
    <scope>NUCLEOTIDE SEQUENCE [LARGE SCALE GENOMIC DNA]</scope>
    <source>
        <strain evidence="1 2">SS-5</strain>
    </source>
</reference>
<accession>C4FKH0</accession>
<organism evidence="1 2">
    <name type="scientific">Sulfurihydrogenibium yellowstonense SS-5</name>
    <dbReference type="NCBI Taxonomy" id="432331"/>
    <lineage>
        <taxon>Bacteria</taxon>
        <taxon>Pseudomonadati</taxon>
        <taxon>Aquificota</taxon>
        <taxon>Aquificia</taxon>
        <taxon>Aquificales</taxon>
        <taxon>Hydrogenothermaceae</taxon>
        <taxon>Sulfurihydrogenibium</taxon>
    </lineage>
</organism>
<dbReference type="RefSeq" id="WP_007547138.1">
    <property type="nucleotide sequence ID" value="NZ_ABZS01000097.1"/>
</dbReference>
<name>C4FKH0_9AQUI</name>
<evidence type="ECO:0000313" key="1">
    <source>
        <dbReference type="EMBL" id="EEP60431.1"/>
    </source>
</evidence>
<comment type="caution">
    <text evidence="1">The sequence shown here is derived from an EMBL/GenBank/DDBJ whole genome shotgun (WGS) entry which is preliminary data.</text>
</comment>
<gene>
    <name evidence="1" type="ORF">SULYE_1070</name>
</gene>
<dbReference type="OrthoDB" id="14470at2"/>
<keyword evidence="2" id="KW-1185">Reference proteome</keyword>
<dbReference type="Proteomes" id="UP000005540">
    <property type="component" value="Unassembled WGS sequence"/>
</dbReference>
<sequence>MEEMYQPFEILLTEEGELIVLVEPEKNLMSLLQKESLNVEVDIDVDYDDEDEELYLLITAYIDGAEIFFALPYGESWEVLAEKGAFTVAFISEADFEKGNSDNTPTMTIQLDDLLVGFVEGCQRTAEVLFEEWEEFGME</sequence>
<dbReference type="EMBL" id="ABZS01000097">
    <property type="protein sequence ID" value="EEP60431.1"/>
    <property type="molecule type" value="Genomic_DNA"/>
</dbReference>
<proteinExistence type="predicted"/>
<dbReference type="AlphaFoldDB" id="C4FKH0"/>
<evidence type="ECO:0000313" key="2">
    <source>
        <dbReference type="Proteomes" id="UP000005540"/>
    </source>
</evidence>
<protein>
    <submittedName>
        <fullName evidence="1">Uncharacterized protein</fullName>
    </submittedName>
</protein>